<dbReference type="Pfam" id="PF00095">
    <property type="entry name" value="WAP"/>
    <property type="match status" value="1"/>
</dbReference>
<feature type="domain" description="WAP" evidence="2">
    <location>
        <begin position="31"/>
        <end position="79"/>
    </location>
</feature>
<evidence type="ECO:0000313" key="4">
    <source>
        <dbReference type="Proteomes" id="UP000824782"/>
    </source>
</evidence>
<comment type="caution">
    <text evidence="3">The sequence shown here is derived from an EMBL/GenBank/DDBJ whole genome shotgun (WGS) entry which is preliminary data.</text>
</comment>
<dbReference type="EMBL" id="WNYA01001755">
    <property type="protein sequence ID" value="KAG8545195.1"/>
    <property type="molecule type" value="Genomic_DNA"/>
</dbReference>
<name>A0AAV6ZCS8_ENGPU</name>
<reference evidence="3" key="1">
    <citation type="thesis" date="2020" institute="ProQuest LLC" country="789 East Eisenhower Parkway, Ann Arbor, MI, USA">
        <title>Comparative Genomics and Chromosome Evolution.</title>
        <authorList>
            <person name="Mudd A.B."/>
        </authorList>
    </citation>
    <scope>NUCLEOTIDE SEQUENCE</scope>
    <source>
        <strain evidence="3">237g6f4</strain>
        <tissue evidence="3">Blood</tissue>
    </source>
</reference>
<dbReference type="InterPro" id="IPR036645">
    <property type="entry name" value="Elafin-like_sf"/>
</dbReference>
<feature type="non-terminal residue" evidence="3">
    <location>
        <position position="79"/>
    </location>
</feature>
<dbReference type="AlphaFoldDB" id="A0AAV6ZCS8"/>
<dbReference type="InterPro" id="IPR008197">
    <property type="entry name" value="WAP_dom"/>
</dbReference>
<dbReference type="PROSITE" id="PS51390">
    <property type="entry name" value="WAP"/>
    <property type="match status" value="1"/>
</dbReference>
<feature type="signal peptide" evidence="1">
    <location>
        <begin position="1"/>
        <end position="18"/>
    </location>
</feature>
<dbReference type="GO" id="GO:0030414">
    <property type="term" value="F:peptidase inhibitor activity"/>
    <property type="evidence" value="ECO:0007669"/>
    <property type="project" value="InterPro"/>
</dbReference>
<proteinExistence type="predicted"/>
<gene>
    <name evidence="3" type="ORF">GDO81_021274</name>
</gene>
<dbReference type="SUPFAM" id="SSF57256">
    <property type="entry name" value="Elafin-like"/>
    <property type="match status" value="1"/>
</dbReference>
<evidence type="ECO:0000256" key="1">
    <source>
        <dbReference type="SAM" id="SignalP"/>
    </source>
</evidence>
<accession>A0AAV6ZCS8</accession>
<keyword evidence="1" id="KW-0732">Signal</keyword>
<dbReference type="Gene3D" id="4.10.75.10">
    <property type="entry name" value="Elafin-like"/>
    <property type="match status" value="1"/>
</dbReference>
<dbReference type="Proteomes" id="UP000824782">
    <property type="component" value="Unassembled WGS sequence"/>
</dbReference>
<dbReference type="SMART" id="SM00217">
    <property type="entry name" value="WAP"/>
    <property type="match status" value="1"/>
</dbReference>
<protein>
    <recommendedName>
        <fullName evidence="2">WAP domain-containing protein</fullName>
    </recommendedName>
</protein>
<keyword evidence="4" id="KW-1185">Reference proteome</keyword>
<sequence length="79" mass="8546">MKAMKCVTLLLCFSLCVPERTTETTQTTDSPAPSYDPACPPTKELTLGICGKECKQDSNCDGDMKCCPDMCGQKSCTKI</sequence>
<evidence type="ECO:0000313" key="3">
    <source>
        <dbReference type="EMBL" id="KAG8545195.1"/>
    </source>
</evidence>
<feature type="chain" id="PRO_5043876942" description="WAP domain-containing protein" evidence="1">
    <location>
        <begin position="19"/>
        <end position="79"/>
    </location>
</feature>
<organism evidence="3 4">
    <name type="scientific">Engystomops pustulosus</name>
    <name type="common">Tungara frog</name>
    <name type="synonym">Physalaemus pustulosus</name>
    <dbReference type="NCBI Taxonomy" id="76066"/>
    <lineage>
        <taxon>Eukaryota</taxon>
        <taxon>Metazoa</taxon>
        <taxon>Chordata</taxon>
        <taxon>Craniata</taxon>
        <taxon>Vertebrata</taxon>
        <taxon>Euteleostomi</taxon>
        <taxon>Amphibia</taxon>
        <taxon>Batrachia</taxon>
        <taxon>Anura</taxon>
        <taxon>Neobatrachia</taxon>
        <taxon>Hyloidea</taxon>
        <taxon>Leptodactylidae</taxon>
        <taxon>Leiuperinae</taxon>
        <taxon>Engystomops</taxon>
    </lineage>
</organism>
<evidence type="ECO:0000259" key="2">
    <source>
        <dbReference type="PROSITE" id="PS51390"/>
    </source>
</evidence>
<dbReference type="GO" id="GO:0005576">
    <property type="term" value="C:extracellular region"/>
    <property type="evidence" value="ECO:0007669"/>
    <property type="project" value="InterPro"/>
</dbReference>